<proteinExistence type="predicted"/>
<dbReference type="AlphaFoldDB" id="A0A433VVN7"/>
<gene>
    <name evidence="1" type="ORF">DSM106972_006590</name>
</gene>
<reference evidence="1" key="1">
    <citation type="submission" date="2018-12" db="EMBL/GenBank/DDBJ databases">
        <authorList>
            <person name="Will S."/>
            <person name="Neumann-Schaal M."/>
            <person name="Henke P."/>
        </authorList>
    </citation>
    <scope>NUCLEOTIDE SEQUENCE</scope>
    <source>
        <strain evidence="1">PCC 7102</strain>
    </source>
</reference>
<evidence type="ECO:0000313" key="2">
    <source>
        <dbReference type="Proteomes" id="UP000271624"/>
    </source>
</evidence>
<protein>
    <recommendedName>
        <fullName evidence="3">STAS/SEC14 domain-containing protein</fullName>
    </recommendedName>
</protein>
<keyword evidence="2" id="KW-1185">Reference proteome</keyword>
<organism evidence="1 2">
    <name type="scientific">Dulcicalothrix desertica PCC 7102</name>
    <dbReference type="NCBI Taxonomy" id="232991"/>
    <lineage>
        <taxon>Bacteria</taxon>
        <taxon>Bacillati</taxon>
        <taxon>Cyanobacteriota</taxon>
        <taxon>Cyanophyceae</taxon>
        <taxon>Nostocales</taxon>
        <taxon>Calotrichaceae</taxon>
        <taxon>Dulcicalothrix</taxon>
    </lineage>
</organism>
<evidence type="ECO:0008006" key="3">
    <source>
        <dbReference type="Google" id="ProtNLM"/>
    </source>
</evidence>
<sequence>MQLLSKDLLKAVEQLSQEDLEQFVSQLIELQAQRKATSLPKNEAELLRKINQNIPLDTQKVYNELIVKREAETLTVEEHQHLLLLTEQIEKLQAQRLQYLAELASIRGVSLTALMDDLEIEMPQYV</sequence>
<evidence type="ECO:0000313" key="1">
    <source>
        <dbReference type="EMBL" id="RUT10164.1"/>
    </source>
</evidence>
<name>A0A433VVN7_9CYAN</name>
<comment type="caution">
    <text evidence="1">The sequence shown here is derived from an EMBL/GenBank/DDBJ whole genome shotgun (WGS) entry which is preliminary data.</text>
</comment>
<dbReference type="EMBL" id="RSCL01000001">
    <property type="protein sequence ID" value="RUT10164.1"/>
    <property type="molecule type" value="Genomic_DNA"/>
</dbReference>
<dbReference type="Proteomes" id="UP000271624">
    <property type="component" value="Unassembled WGS sequence"/>
</dbReference>
<accession>A0A433VVN7</accession>
<dbReference type="RefSeq" id="WP_233787772.1">
    <property type="nucleotide sequence ID" value="NZ_RSCL01000001.1"/>
</dbReference>
<reference evidence="1" key="2">
    <citation type="journal article" date="2019" name="Genome Biol. Evol.">
        <title>Day and night: Metabolic profiles and evolutionary relationships of six axenic non-marine cyanobacteria.</title>
        <authorList>
            <person name="Will S.E."/>
            <person name="Henke P."/>
            <person name="Boedeker C."/>
            <person name="Huang S."/>
            <person name="Brinkmann H."/>
            <person name="Rohde M."/>
            <person name="Jarek M."/>
            <person name="Friedl T."/>
            <person name="Seufert S."/>
            <person name="Schumacher M."/>
            <person name="Overmann J."/>
            <person name="Neumann-Schaal M."/>
            <person name="Petersen J."/>
        </authorList>
    </citation>
    <scope>NUCLEOTIDE SEQUENCE [LARGE SCALE GENOMIC DNA]</scope>
    <source>
        <strain evidence="1">PCC 7102</strain>
    </source>
</reference>